<evidence type="ECO:0000256" key="3">
    <source>
        <dbReference type="ARBA" id="ARBA00022692"/>
    </source>
</evidence>
<dbReference type="RefSeq" id="WP_121649774.1">
    <property type="nucleotide sequence ID" value="NZ_RCUX01000017.1"/>
</dbReference>
<evidence type="ECO:0000256" key="6">
    <source>
        <dbReference type="SAM" id="Phobius"/>
    </source>
</evidence>
<proteinExistence type="predicted"/>
<evidence type="ECO:0000259" key="7">
    <source>
        <dbReference type="Pfam" id="PF12823"/>
    </source>
</evidence>
<evidence type="ECO:0000256" key="2">
    <source>
        <dbReference type="ARBA" id="ARBA00022475"/>
    </source>
</evidence>
<dbReference type="OrthoDB" id="3396203at2"/>
<name>A0A3L6ZXC1_9MICO</name>
<dbReference type="Proteomes" id="UP000272503">
    <property type="component" value="Unassembled WGS sequence"/>
</dbReference>
<comment type="caution">
    <text evidence="8">The sequence shown here is derived from an EMBL/GenBank/DDBJ whole genome shotgun (WGS) entry which is preliminary data.</text>
</comment>
<feature type="domain" description="DUF3817" evidence="7">
    <location>
        <begin position="5"/>
        <end position="92"/>
    </location>
</feature>
<protein>
    <submittedName>
        <fullName evidence="8">DUF3817 domain-containing protein</fullName>
    </submittedName>
</protein>
<keyword evidence="3 6" id="KW-0812">Transmembrane</keyword>
<dbReference type="InterPro" id="IPR023845">
    <property type="entry name" value="DUF3817_TM"/>
</dbReference>
<keyword evidence="4 6" id="KW-1133">Transmembrane helix</keyword>
<evidence type="ECO:0000256" key="1">
    <source>
        <dbReference type="ARBA" id="ARBA00004651"/>
    </source>
</evidence>
<keyword evidence="2" id="KW-1003">Cell membrane</keyword>
<dbReference type="PANTHER" id="PTHR40077">
    <property type="entry name" value="MEMBRANE PROTEIN-RELATED"/>
    <property type="match status" value="1"/>
</dbReference>
<keyword evidence="9" id="KW-1185">Reference proteome</keyword>
<dbReference type="GO" id="GO:0005886">
    <property type="term" value="C:plasma membrane"/>
    <property type="evidence" value="ECO:0007669"/>
    <property type="project" value="UniProtKB-SubCell"/>
</dbReference>
<evidence type="ECO:0000313" key="8">
    <source>
        <dbReference type="EMBL" id="RLP72673.1"/>
    </source>
</evidence>
<evidence type="ECO:0000256" key="5">
    <source>
        <dbReference type="ARBA" id="ARBA00023136"/>
    </source>
</evidence>
<evidence type="ECO:0000256" key="4">
    <source>
        <dbReference type="ARBA" id="ARBA00022989"/>
    </source>
</evidence>
<reference evidence="8 9" key="1">
    <citation type="submission" date="2018-10" db="EMBL/GenBank/DDBJ databases">
        <authorList>
            <person name="Li J."/>
        </authorList>
    </citation>
    <scope>NUCLEOTIDE SEQUENCE [LARGE SCALE GENOMIC DNA]</scope>
    <source>
        <strain evidence="8 9">IF 016277</strain>
    </source>
</reference>
<feature type="transmembrane region" description="Helical" evidence="6">
    <location>
        <begin position="36"/>
        <end position="59"/>
    </location>
</feature>
<dbReference type="AlphaFoldDB" id="A0A3L6ZXC1"/>
<feature type="transmembrane region" description="Helical" evidence="6">
    <location>
        <begin position="7"/>
        <end position="30"/>
    </location>
</feature>
<feature type="transmembrane region" description="Helical" evidence="6">
    <location>
        <begin position="126"/>
        <end position="146"/>
    </location>
</feature>
<gene>
    <name evidence="8" type="ORF">D9V32_15215</name>
</gene>
<comment type="subcellular location">
    <subcellularLocation>
        <location evidence="1">Cell membrane</location>
        <topology evidence="1">Multi-pass membrane protein</topology>
    </subcellularLocation>
</comment>
<dbReference type="Pfam" id="PF12823">
    <property type="entry name" value="DUF3817"/>
    <property type="match status" value="1"/>
</dbReference>
<keyword evidence="5 6" id="KW-0472">Membrane</keyword>
<dbReference type="NCBIfam" id="TIGR03954">
    <property type="entry name" value="integ_memb_HG"/>
    <property type="match status" value="1"/>
</dbReference>
<organism evidence="8 9">
    <name type="scientific">Mycetocola tolaasinivorans</name>
    <dbReference type="NCBI Taxonomy" id="76635"/>
    <lineage>
        <taxon>Bacteria</taxon>
        <taxon>Bacillati</taxon>
        <taxon>Actinomycetota</taxon>
        <taxon>Actinomycetes</taxon>
        <taxon>Micrococcales</taxon>
        <taxon>Microbacteriaceae</taxon>
        <taxon>Mycetocola</taxon>
    </lineage>
</organism>
<accession>A0A3L6ZXC1</accession>
<sequence>MTPRRLYRIVALAEAVTWTLLIASLILKYGLDANPIVTTIAGGIHGVVFLAFALASILVGINQHWAFGRIMLGVVVAAIPYATLPFERVLERGGHLAGQWRTEPGTDPRDRGLLPRLVMWLVRHPVLFVALCVLAVAIVATVLLILGPPIGKG</sequence>
<dbReference type="PANTHER" id="PTHR40077:SF1">
    <property type="entry name" value="MEMBRANE PROTEIN"/>
    <property type="match status" value="1"/>
</dbReference>
<evidence type="ECO:0000313" key="9">
    <source>
        <dbReference type="Proteomes" id="UP000272503"/>
    </source>
</evidence>
<feature type="transmembrane region" description="Helical" evidence="6">
    <location>
        <begin position="66"/>
        <end position="84"/>
    </location>
</feature>
<dbReference type="EMBL" id="RCUX01000017">
    <property type="protein sequence ID" value="RLP72673.1"/>
    <property type="molecule type" value="Genomic_DNA"/>
</dbReference>